<dbReference type="HOGENOM" id="CLU_173312_0_1_6"/>
<reference evidence="1 2" key="1">
    <citation type="submission" date="2014-07" db="EMBL/GenBank/DDBJ databases">
        <authorList>
            <person name="Lee K."/>
            <person name="Lim J.Y."/>
            <person name="Hwang I."/>
        </authorList>
    </citation>
    <scope>NUCLEOTIDE SEQUENCE [LARGE SCALE GENOMIC DNA]</scope>
    <source>
        <strain evidence="1 2">KL28</strain>
    </source>
</reference>
<dbReference type="Proteomes" id="UP000028931">
    <property type="component" value="Chromosome"/>
</dbReference>
<dbReference type="InterPro" id="IPR021427">
    <property type="entry name" value="DUF3077"/>
</dbReference>
<dbReference type="RefSeq" id="WP_038609712.1">
    <property type="nucleotide sequence ID" value="NZ_CP009048.1"/>
</dbReference>
<accession>A0A077F6X2</accession>
<evidence type="ECO:0008006" key="3">
    <source>
        <dbReference type="Google" id="ProtNLM"/>
    </source>
</evidence>
<name>A0A077F6X2_9PSED</name>
<dbReference type="KEGG" id="palk:PSAKL28_20020"/>
<dbReference type="OrthoDB" id="6899489at2"/>
<protein>
    <recommendedName>
        <fullName evidence="3">DUF3077 domain-containing protein</fullName>
    </recommendedName>
</protein>
<proteinExistence type="predicted"/>
<organism evidence="1 2">
    <name type="scientific">Pseudomonas alkylphenolica</name>
    <dbReference type="NCBI Taxonomy" id="237609"/>
    <lineage>
        <taxon>Bacteria</taxon>
        <taxon>Pseudomonadati</taxon>
        <taxon>Pseudomonadota</taxon>
        <taxon>Gammaproteobacteria</taxon>
        <taxon>Pseudomonadales</taxon>
        <taxon>Pseudomonadaceae</taxon>
        <taxon>Pseudomonas</taxon>
    </lineage>
</organism>
<sequence length="100" mass="10123">MDEGSRSGLKTVGVGTFAEGEGGVGAERLFRVEPGHGAAFVLEQVSVMMGCAHHLTLQAGLEQDGTSAWAAHYLVGMAKALVEDVAHAMVVESGAGQGAG</sequence>
<dbReference type="Pfam" id="PF11275">
    <property type="entry name" value="DUF3077"/>
    <property type="match status" value="1"/>
</dbReference>
<dbReference type="AlphaFoldDB" id="A0A077F6X2"/>
<evidence type="ECO:0000313" key="1">
    <source>
        <dbReference type="EMBL" id="AIL61223.1"/>
    </source>
</evidence>
<evidence type="ECO:0000313" key="2">
    <source>
        <dbReference type="Proteomes" id="UP000028931"/>
    </source>
</evidence>
<gene>
    <name evidence="1" type="ORF">PSAKL28_20020</name>
</gene>
<dbReference type="EMBL" id="CP009048">
    <property type="protein sequence ID" value="AIL61223.1"/>
    <property type="molecule type" value="Genomic_DNA"/>
</dbReference>